<dbReference type="PROSITE" id="PS00187">
    <property type="entry name" value="TPP_ENZYMES"/>
    <property type="match status" value="1"/>
</dbReference>
<dbReference type="GO" id="GO:0009099">
    <property type="term" value="P:L-valine biosynthetic process"/>
    <property type="evidence" value="ECO:0007669"/>
    <property type="project" value="TreeGrafter"/>
</dbReference>
<feature type="domain" description="Thiamine pyrophosphate enzyme central" evidence="4">
    <location>
        <begin position="186"/>
        <end position="338"/>
    </location>
</feature>
<evidence type="ECO:0000259" key="5">
    <source>
        <dbReference type="Pfam" id="PF02775"/>
    </source>
</evidence>
<keyword evidence="8" id="KW-1185">Reference proteome</keyword>
<dbReference type="GO" id="GO:0030976">
    <property type="term" value="F:thiamine pyrophosphate binding"/>
    <property type="evidence" value="ECO:0007669"/>
    <property type="project" value="InterPro"/>
</dbReference>
<evidence type="ECO:0000256" key="2">
    <source>
        <dbReference type="ARBA" id="ARBA00023052"/>
    </source>
</evidence>
<dbReference type="InterPro" id="IPR011766">
    <property type="entry name" value="TPP_enzyme_TPP-bd"/>
</dbReference>
<dbReference type="Pfam" id="PF00205">
    <property type="entry name" value="TPP_enzyme_M"/>
    <property type="match status" value="1"/>
</dbReference>
<protein>
    <submittedName>
        <fullName evidence="7">Acetolactate synthase</fullName>
    </submittedName>
</protein>
<dbReference type="SUPFAM" id="SSF52467">
    <property type="entry name" value="DHS-like NAD/FAD-binding domain"/>
    <property type="match status" value="1"/>
</dbReference>
<evidence type="ECO:0000313" key="7">
    <source>
        <dbReference type="EMBL" id="BAZ93099.1"/>
    </source>
</evidence>
<dbReference type="Gene3D" id="3.40.50.970">
    <property type="match status" value="2"/>
</dbReference>
<evidence type="ECO:0000259" key="4">
    <source>
        <dbReference type="Pfam" id="PF00205"/>
    </source>
</evidence>
<dbReference type="InterPro" id="IPR000399">
    <property type="entry name" value="TPP-bd_CS"/>
</dbReference>
<dbReference type="GO" id="GO:0000287">
    <property type="term" value="F:magnesium ion binding"/>
    <property type="evidence" value="ECO:0007669"/>
    <property type="project" value="InterPro"/>
</dbReference>
<gene>
    <name evidence="7" type="ORF">FOKN1_0697</name>
</gene>
<accession>A0A1Z4VNB0</accession>
<evidence type="ECO:0000313" key="8">
    <source>
        <dbReference type="Proteomes" id="UP000218765"/>
    </source>
</evidence>
<dbReference type="PANTHER" id="PTHR18968:SF129">
    <property type="entry name" value="ACETOLACTATE SYNTHASE"/>
    <property type="match status" value="1"/>
</dbReference>
<name>A0A1Z4VNB0_9GAMM</name>
<dbReference type="FunFam" id="3.40.50.970:FF:000007">
    <property type="entry name" value="Acetolactate synthase"/>
    <property type="match status" value="1"/>
</dbReference>
<keyword evidence="2 3" id="KW-0786">Thiamine pyrophosphate</keyword>
<dbReference type="InterPro" id="IPR045229">
    <property type="entry name" value="TPP_enz"/>
</dbReference>
<dbReference type="NCBIfam" id="NF006187">
    <property type="entry name" value="PRK08322.1"/>
    <property type="match status" value="1"/>
</dbReference>
<organism evidence="7 8">
    <name type="scientific">Thiohalobacter thiocyanaticus</name>
    <dbReference type="NCBI Taxonomy" id="585455"/>
    <lineage>
        <taxon>Bacteria</taxon>
        <taxon>Pseudomonadati</taxon>
        <taxon>Pseudomonadota</taxon>
        <taxon>Gammaproteobacteria</taxon>
        <taxon>Thiohalobacterales</taxon>
        <taxon>Thiohalobacteraceae</taxon>
        <taxon>Thiohalobacter</taxon>
    </lineage>
</organism>
<feature type="domain" description="Thiamine pyrophosphate enzyme N-terminal TPP-binding" evidence="6">
    <location>
        <begin position="1"/>
        <end position="116"/>
    </location>
</feature>
<dbReference type="InterPro" id="IPR012000">
    <property type="entry name" value="Thiamin_PyroP_enz_cen_dom"/>
</dbReference>
<dbReference type="KEGG" id="ttc:FOKN1_0697"/>
<dbReference type="EMBL" id="AP018052">
    <property type="protein sequence ID" value="BAZ93099.1"/>
    <property type="molecule type" value="Genomic_DNA"/>
</dbReference>
<dbReference type="SUPFAM" id="SSF52518">
    <property type="entry name" value="Thiamin diphosphate-binding fold (THDP-binding)"/>
    <property type="match status" value="2"/>
</dbReference>
<dbReference type="GO" id="GO:0003984">
    <property type="term" value="F:acetolactate synthase activity"/>
    <property type="evidence" value="ECO:0007669"/>
    <property type="project" value="TreeGrafter"/>
</dbReference>
<dbReference type="GO" id="GO:0050660">
    <property type="term" value="F:flavin adenine dinucleotide binding"/>
    <property type="evidence" value="ECO:0007669"/>
    <property type="project" value="TreeGrafter"/>
</dbReference>
<dbReference type="Pfam" id="PF02775">
    <property type="entry name" value="TPP_enzyme_C"/>
    <property type="match status" value="1"/>
</dbReference>
<dbReference type="RefSeq" id="WP_096364780.1">
    <property type="nucleotide sequence ID" value="NZ_AP018052.1"/>
</dbReference>
<dbReference type="InterPro" id="IPR029061">
    <property type="entry name" value="THDP-binding"/>
</dbReference>
<evidence type="ECO:0000256" key="1">
    <source>
        <dbReference type="ARBA" id="ARBA00007812"/>
    </source>
</evidence>
<feature type="domain" description="Thiamine pyrophosphate enzyme TPP-binding" evidence="5">
    <location>
        <begin position="397"/>
        <end position="542"/>
    </location>
</feature>
<dbReference type="GO" id="GO:0009097">
    <property type="term" value="P:isoleucine biosynthetic process"/>
    <property type="evidence" value="ECO:0007669"/>
    <property type="project" value="TreeGrafter"/>
</dbReference>
<dbReference type="Gene3D" id="3.40.50.1220">
    <property type="entry name" value="TPP-binding domain"/>
    <property type="match status" value="1"/>
</dbReference>
<dbReference type="InterPro" id="IPR012001">
    <property type="entry name" value="Thiamin_PyroP_enz_TPP-bd_dom"/>
</dbReference>
<sequence length="565" mass="61763">MKASDLFVRALEAEGVEYIFGIPGEENLDLLNALKDSSIRLILTRHEQAAGFMAATYGRLTGRTGVCLATLGPGATNLVTAAAYAQLGAMPMLMITGQKPIKASKQGEFQIVDVVDMMQPLTKYTRQLSSAHYIPARVREAFRRAEDERPGAVHLELPEDIAREQTEASVIRRSRFENPRASETSISQASDMIQSARRPLLLLGAGANRRHTCQALRAFIDKTGIPFFTTQMGKGVIDERHPQYLGAAALSGEDFLHRAIEAADLIINVGHDVVEKPPFIMNGEADTDPAEDNPDIAGAGRAGSARVIHVNYVTAAVDAVYHPHQGVIGDIADSIERLTATIEVSPGWDFGRFLEVKRHLDAHLQEGADDARFPVYPQRLVAEVRRAMPDNGIVALDNGIYKIWFARNYPACLPNTVLLDNALASMGAGLPSAMAAKLVHPERRVLAVCGDGGFMMNSQELETAVRLGLDLVVLVLRDDAYGMIKWKQTDMGFEDFGLDYGNPSFVDYARCYGAHGHRVEAADQLAPLLERCLASPGVHLIEAAVDYSDNDRLLNRTIPDRSRAI</sequence>
<evidence type="ECO:0000259" key="6">
    <source>
        <dbReference type="Pfam" id="PF02776"/>
    </source>
</evidence>
<evidence type="ECO:0000256" key="3">
    <source>
        <dbReference type="RuleBase" id="RU362132"/>
    </source>
</evidence>
<reference evidence="7 8" key="1">
    <citation type="submission" date="2017-05" db="EMBL/GenBank/DDBJ databases">
        <title>Thiocyanate degradation by Thiohalobacter thiocyanaticus FOKN1.</title>
        <authorList>
            <person name="Oshiki M."/>
            <person name="Fukushima T."/>
            <person name="Kawano S."/>
            <person name="Nakagawa J."/>
        </authorList>
    </citation>
    <scope>NUCLEOTIDE SEQUENCE [LARGE SCALE GENOMIC DNA]</scope>
    <source>
        <strain evidence="7 8">FOKN1</strain>
    </source>
</reference>
<dbReference type="GO" id="GO:0005948">
    <property type="term" value="C:acetolactate synthase complex"/>
    <property type="evidence" value="ECO:0007669"/>
    <property type="project" value="TreeGrafter"/>
</dbReference>
<dbReference type="CDD" id="cd07035">
    <property type="entry name" value="TPP_PYR_POX_like"/>
    <property type="match status" value="1"/>
</dbReference>
<dbReference type="AlphaFoldDB" id="A0A1Z4VNB0"/>
<dbReference type="Pfam" id="PF02776">
    <property type="entry name" value="TPP_enzyme_N"/>
    <property type="match status" value="1"/>
</dbReference>
<dbReference type="Proteomes" id="UP000218765">
    <property type="component" value="Chromosome"/>
</dbReference>
<dbReference type="InterPro" id="IPR029035">
    <property type="entry name" value="DHS-like_NAD/FAD-binding_dom"/>
</dbReference>
<proteinExistence type="inferred from homology"/>
<dbReference type="PANTHER" id="PTHR18968">
    <property type="entry name" value="THIAMINE PYROPHOSPHATE ENZYMES"/>
    <property type="match status" value="1"/>
</dbReference>
<comment type="similarity">
    <text evidence="1 3">Belongs to the TPP enzyme family.</text>
</comment>
<dbReference type="OrthoDB" id="9785953at2"/>